<dbReference type="AlphaFoldDB" id="X1SNQ1"/>
<name>X1SNQ1_9ZZZZ</name>
<organism evidence="1">
    <name type="scientific">marine sediment metagenome</name>
    <dbReference type="NCBI Taxonomy" id="412755"/>
    <lineage>
        <taxon>unclassified sequences</taxon>
        <taxon>metagenomes</taxon>
        <taxon>ecological metagenomes</taxon>
    </lineage>
</organism>
<reference evidence="1" key="1">
    <citation type="journal article" date="2014" name="Front. Microbiol.">
        <title>High frequency of phylogenetically diverse reductive dehalogenase-homologous genes in deep subseafloor sedimentary metagenomes.</title>
        <authorList>
            <person name="Kawai M."/>
            <person name="Futagami T."/>
            <person name="Toyoda A."/>
            <person name="Takaki Y."/>
            <person name="Nishi S."/>
            <person name="Hori S."/>
            <person name="Arai W."/>
            <person name="Tsubouchi T."/>
            <person name="Morono Y."/>
            <person name="Uchiyama I."/>
            <person name="Ito T."/>
            <person name="Fujiyama A."/>
            <person name="Inagaki F."/>
            <person name="Takami H."/>
        </authorList>
    </citation>
    <scope>NUCLEOTIDE SEQUENCE</scope>
    <source>
        <strain evidence="1">Expedition CK06-06</strain>
    </source>
</reference>
<gene>
    <name evidence="1" type="ORF">S12H4_25739</name>
</gene>
<proteinExistence type="predicted"/>
<protein>
    <recommendedName>
        <fullName evidence="2">TonB-dependent receptor-like beta-barrel domain-containing protein</fullName>
    </recommendedName>
</protein>
<feature type="non-terminal residue" evidence="1">
    <location>
        <position position="1"/>
    </location>
</feature>
<sequence>SRIRPSMLAKDFTTYLVEKVNIAADKFADMLSVEYLYNFNDTEDIINDPENYFSGLPYGYQVITRNFSNLNAMLHHVLSPGITLTHAYTYLNKTNYYYYDDGLSRFGIDGQKTVQNQYYISPSFSTKGGLTISPVFHVLRIRFQAPYVVTGGGSPGFGGGSSSYIRYADLITNHFVGGLNLTQYVNRFAIRLGGIYSSINDASQLTGTAGLTWYPMGNLDLYLGSALNVHSEFIDQETNIELIPDFMLGFGISSKVWMEFSGAYGNMKNYTEGNGYIVYNGLDWMKYKVIGTIVVPVSQK</sequence>
<evidence type="ECO:0000313" key="1">
    <source>
        <dbReference type="EMBL" id="GAI76955.1"/>
    </source>
</evidence>
<dbReference type="EMBL" id="BARW01014542">
    <property type="protein sequence ID" value="GAI76955.1"/>
    <property type="molecule type" value="Genomic_DNA"/>
</dbReference>
<comment type="caution">
    <text evidence="1">The sequence shown here is derived from an EMBL/GenBank/DDBJ whole genome shotgun (WGS) entry which is preliminary data.</text>
</comment>
<accession>X1SNQ1</accession>
<feature type="non-terminal residue" evidence="1">
    <location>
        <position position="300"/>
    </location>
</feature>
<evidence type="ECO:0008006" key="2">
    <source>
        <dbReference type="Google" id="ProtNLM"/>
    </source>
</evidence>